<name>A0A1J4JQV7_9EUKA</name>
<dbReference type="InterPro" id="IPR001509">
    <property type="entry name" value="Epimerase_deHydtase"/>
</dbReference>
<gene>
    <name evidence="2" type="ORF">TRFO_08222</name>
</gene>
<reference evidence="2" key="1">
    <citation type="submission" date="2016-10" db="EMBL/GenBank/DDBJ databases">
        <authorList>
            <person name="Benchimol M."/>
            <person name="Almeida L.G."/>
            <person name="Vasconcelos A.T."/>
            <person name="Perreira-Neves A."/>
            <person name="Rosa I.A."/>
            <person name="Tasca T."/>
            <person name="Bogo M.R."/>
            <person name="de Souza W."/>
        </authorList>
    </citation>
    <scope>NUCLEOTIDE SEQUENCE [LARGE SCALE GENOMIC DNA]</scope>
    <source>
        <strain evidence="2">K</strain>
    </source>
</reference>
<dbReference type="PANTHER" id="PTHR43245:SF11">
    <property type="entry name" value="LD23561P"/>
    <property type="match status" value="1"/>
</dbReference>
<evidence type="ECO:0000313" key="3">
    <source>
        <dbReference type="Proteomes" id="UP000179807"/>
    </source>
</evidence>
<evidence type="ECO:0000313" key="2">
    <source>
        <dbReference type="EMBL" id="OHS99901.1"/>
    </source>
</evidence>
<feature type="domain" description="NAD-dependent epimerase/dehydratase" evidence="1">
    <location>
        <begin position="7"/>
        <end position="244"/>
    </location>
</feature>
<proteinExistence type="predicted"/>
<dbReference type="InterPro" id="IPR050177">
    <property type="entry name" value="Lipid_A_modif_metabolic_enz"/>
</dbReference>
<dbReference type="EMBL" id="MLAK01000982">
    <property type="protein sequence ID" value="OHS99901.1"/>
    <property type="molecule type" value="Genomic_DNA"/>
</dbReference>
<dbReference type="GeneID" id="94828863"/>
<comment type="caution">
    <text evidence="2">The sequence shown here is derived from an EMBL/GenBank/DDBJ whole genome shotgun (WGS) entry which is preliminary data.</text>
</comment>
<keyword evidence="3" id="KW-1185">Reference proteome</keyword>
<dbReference type="AlphaFoldDB" id="A0A1J4JQV7"/>
<dbReference type="VEuPathDB" id="TrichDB:TRFO_08222"/>
<dbReference type="Proteomes" id="UP000179807">
    <property type="component" value="Unassembled WGS sequence"/>
</dbReference>
<sequence length="364" mass="40518">MSELPKVLILGGTGFVGRNLVKYLVQNNLVSLVRASDKNKPEMSWLSPSDQQIFANPPVEYVMSNLCNPQSVEKAFTLPDGKEFDVVINLAAVGPYGQEPEFYDQKLLQLAKVCGAEAVKRKIPKWIEVSTAQVYKDDSKASSETAKLKPWTSLAKSKLEVEKALADMKLPLIIVRPAIIYGEGDVTGLMPRLVIGCVYKKLNEEMKFLWSGDLQINTVHVTDVCKAIWFLQEKGKVGEIYNLADSNKTTQEKVSSIISQIFGIKTGFAGTVVSNFAKLNFKKVVDDVNETHMQPWGEITAEANITRTPLSPFLDPELLLKTPLSVDGTKITKLGFKYDVPAPTKENLTQSINYWREINAFPPF</sequence>
<dbReference type="PANTHER" id="PTHR43245">
    <property type="entry name" value="BIFUNCTIONAL POLYMYXIN RESISTANCE PROTEIN ARNA"/>
    <property type="match status" value="1"/>
</dbReference>
<dbReference type="InterPro" id="IPR036291">
    <property type="entry name" value="NAD(P)-bd_dom_sf"/>
</dbReference>
<dbReference type="Gene3D" id="3.40.50.720">
    <property type="entry name" value="NAD(P)-binding Rossmann-like Domain"/>
    <property type="match status" value="1"/>
</dbReference>
<evidence type="ECO:0000259" key="1">
    <source>
        <dbReference type="Pfam" id="PF01370"/>
    </source>
</evidence>
<protein>
    <submittedName>
        <fullName evidence="2">NAD dependent epimerase/dehydratase</fullName>
    </submittedName>
</protein>
<dbReference type="Pfam" id="PF01370">
    <property type="entry name" value="Epimerase"/>
    <property type="match status" value="1"/>
</dbReference>
<dbReference type="SUPFAM" id="SSF51735">
    <property type="entry name" value="NAD(P)-binding Rossmann-fold domains"/>
    <property type="match status" value="1"/>
</dbReference>
<dbReference type="RefSeq" id="XP_068353038.1">
    <property type="nucleotide sequence ID" value="XM_068494159.1"/>
</dbReference>
<organism evidence="2 3">
    <name type="scientific">Tritrichomonas foetus</name>
    <dbReference type="NCBI Taxonomy" id="1144522"/>
    <lineage>
        <taxon>Eukaryota</taxon>
        <taxon>Metamonada</taxon>
        <taxon>Parabasalia</taxon>
        <taxon>Tritrichomonadida</taxon>
        <taxon>Tritrichomonadidae</taxon>
        <taxon>Tritrichomonas</taxon>
    </lineage>
</organism>
<dbReference type="OrthoDB" id="16464at2759"/>
<accession>A0A1J4JQV7</accession>